<dbReference type="CDD" id="cd07185">
    <property type="entry name" value="OmpA_C-like"/>
    <property type="match status" value="1"/>
</dbReference>
<keyword evidence="2" id="KW-0732">Signal</keyword>
<feature type="domain" description="OmpA-like" evidence="3">
    <location>
        <begin position="189"/>
        <end position="307"/>
    </location>
</feature>
<reference evidence="4 5" key="1">
    <citation type="submission" date="2019-04" db="EMBL/GenBank/DDBJ databases">
        <title>Shimia ponticola sp. nov., isolated from seawater.</title>
        <authorList>
            <person name="Kim Y.-O."/>
            <person name="Yoon J.-H."/>
        </authorList>
    </citation>
    <scope>NUCLEOTIDE SEQUENCE [LARGE SCALE GENOMIC DNA]</scope>
    <source>
        <strain evidence="4 5">MYP11</strain>
    </source>
</reference>
<name>A0A4S4N9T7_9RHOB</name>
<evidence type="ECO:0000256" key="2">
    <source>
        <dbReference type="SAM" id="SignalP"/>
    </source>
</evidence>
<dbReference type="Pfam" id="PF00691">
    <property type="entry name" value="OmpA"/>
    <property type="match status" value="1"/>
</dbReference>
<dbReference type="Gene3D" id="3.30.1330.60">
    <property type="entry name" value="OmpA-like domain"/>
    <property type="match status" value="1"/>
</dbReference>
<evidence type="ECO:0000313" key="4">
    <source>
        <dbReference type="EMBL" id="THH35405.1"/>
    </source>
</evidence>
<proteinExistence type="predicted"/>
<keyword evidence="1" id="KW-0472">Membrane</keyword>
<dbReference type="InterPro" id="IPR006665">
    <property type="entry name" value="OmpA-like"/>
</dbReference>
<comment type="caution">
    <text evidence="4">The sequence shown here is derived from an EMBL/GenBank/DDBJ whole genome shotgun (WGS) entry which is preliminary data.</text>
</comment>
<dbReference type="InterPro" id="IPR050330">
    <property type="entry name" value="Bact_OuterMem_StrucFunc"/>
</dbReference>
<dbReference type="RefSeq" id="WP_136464138.1">
    <property type="nucleotide sequence ID" value="NZ_SRKY01000004.1"/>
</dbReference>
<feature type="chain" id="PRO_5020920108" evidence="2">
    <location>
        <begin position="20"/>
        <end position="308"/>
    </location>
</feature>
<dbReference type="GO" id="GO:0016020">
    <property type="term" value="C:membrane"/>
    <property type="evidence" value="ECO:0007669"/>
    <property type="project" value="UniProtKB-UniRule"/>
</dbReference>
<dbReference type="OrthoDB" id="9792021at2"/>
<evidence type="ECO:0000313" key="5">
    <source>
        <dbReference type="Proteomes" id="UP000306602"/>
    </source>
</evidence>
<dbReference type="PANTHER" id="PTHR30329:SF21">
    <property type="entry name" value="LIPOPROTEIN YIAD-RELATED"/>
    <property type="match status" value="1"/>
</dbReference>
<dbReference type="InterPro" id="IPR036737">
    <property type="entry name" value="OmpA-like_sf"/>
</dbReference>
<accession>A0A4S4N9T7</accession>
<dbReference type="PANTHER" id="PTHR30329">
    <property type="entry name" value="STATOR ELEMENT OF FLAGELLAR MOTOR COMPLEX"/>
    <property type="match status" value="1"/>
</dbReference>
<protein>
    <submittedName>
        <fullName evidence="4">OmpA family protein</fullName>
    </submittedName>
</protein>
<dbReference type="EMBL" id="SRKY01000004">
    <property type="protein sequence ID" value="THH35405.1"/>
    <property type="molecule type" value="Genomic_DNA"/>
</dbReference>
<dbReference type="AlphaFoldDB" id="A0A4S4N9T7"/>
<keyword evidence="5" id="KW-1185">Reference proteome</keyword>
<dbReference type="Proteomes" id="UP000306602">
    <property type="component" value="Unassembled WGS sequence"/>
</dbReference>
<gene>
    <name evidence="4" type="ORF">E4Z66_16465</name>
</gene>
<evidence type="ECO:0000256" key="1">
    <source>
        <dbReference type="PROSITE-ProRule" id="PRU00473"/>
    </source>
</evidence>
<dbReference type="SUPFAM" id="SSF103088">
    <property type="entry name" value="OmpA-like"/>
    <property type="match status" value="1"/>
</dbReference>
<organism evidence="4 5">
    <name type="scientific">Aliishimia ponticola</name>
    <dbReference type="NCBI Taxonomy" id="2499833"/>
    <lineage>
        <taxon>Bacteria</taxon>
        <taxon>Pseudomonadati</taxon>
        <taxon>Pseudomonadota</taxon>
        <taxon>Alphaproteobacteria</taxon>
        <taxon>Rhodobacterales</taxon>
        <taxon>Paracoccaceae</taxon>
        <taxon>Aliishimia</taxon>
    </lineage>
</organism>
<evidence type="ECO:0000259" key="3">
    <source>
        <dbReference type="PROSITE" id="PS51123"/>
    </source>
</evidence>
<feature type="signal peptide" evidence="2">
    <location>
        <begin position="1"/>
        <end position="19"/>
    </location>
</feature>
<dbReference type="PROSITE" id="PS51123">
    <property type="entry name" value="OMPA_2"/>
    <property type="match status" value="1"/>
</dbReference>
<sequence length="308" mass="32912">MIRWLCLLAVAATATGSWALDMPGHARLTAERTSDADRYTAPIAPFDGSAIPVQQIDGAVRRQAWELPGPGQSPLRIVAPLRAQFEADGFEIVLDCLSAHCGGFDFRFGTEVLPAPNMFVNLRDFQFLTLRKGNAAAPEAIVTLLVTALADRAYVQIIEARPSGQFDKTTAVGPSQVAAPLNGSAGQELMEKGAIVLDGVEFTTGATSLTNGPFPSLANLAALLKQNTGLRIALVGHTDSVGDLNQNIRISRARAAAVRQRLIDQYGIAPDRIEAEGMGYLAPRASNLTEQGREANRRVEAVVLANDR</sequence>